<dbReference type="InterPro" id="IPR045069">
    <property type="entry name" value="MATE_euk"/>
</dbReference>
<dbReference type="PANTHER" id="PTHR11206">
    <property type="entry name" value="MULTIDRUG RESISTANCE PROTEIN"/>
    <property type="match status" value="1"/>
</dbReference>
<comment type="similarity">
    <text evidence="2 6">Belongs to the multi antimicrobial extrusion (MATE) (TC 2.A.66.1) family.</text>
</comment>
<evidence type="ECO:0000313" key="7">
    <source>
        <dbReference type="EMBL" id="KAK4581323.1"/>
    </source>
</evidence>
<evidence type="ECO:0000256" key="3">
    <source>
        <dbReference type="ARBA" id="ARBA00022692"/>
    </source>
</evidence>
<evidence type="ECO:0000256" key="6">
    <source>
        <dbReference type="RuleBase" id="RU004914"/>
    </source>
</evidence>
<gene>
    <name evidence="7" type="ORF">RGQ29_024829</name>
</gene>
<feature type="transmembrane region" description="Helical" evidence="6">
    <location>
        <begin position="205"/>
        <end position="231"/>
    </location>
</feature>
<evidence type="ECO:0000256" key="2">
    <source>
        <dbReference type="ARBA" id="ARBA00010199"/>
    </source>
</evidence>
<feature type="transmembrane region" description="Helical" evidence="6">
    <location>
        <begin position="402"/>
        <end position="426"/>
    </location>
</feature>
<keyword evidence="8" id="KW-1185">Reference proteome</keyword>
<evidence type="ECO:0000313" key="8">
    <source>
        <dbReference type="Proteomes" id="UP001324115"/>
    </source>
</evidence>
<dbReference type="GO" id="GO:0015297">
    <property type="term" value="F:antiporter activity"/>
    <property type="evidence" value="ECO:0007669"/>
    <property type="project" value="InterPro"/>
</dbReference>
<dbReference type="Pfam" id="PF01554">
    <property type="entry name" value="MatE"/>
    <property type="match status" value="2"/>
</dbReference>
<feature type="transmembrane region" description="Helical" evidence="6">
    <location>
        <begin position="296"/>
        <end position="317"/>
    </location>
</feature>
<dbReference type="CDD" id="cd13132">
    <property type="entry name" value="MATE_eukaryotic"/>
    <property type="match status" value="1"/>
</dbReference>
<keyword evidence="4 6" id="KW-1133">Transmembrane helix</keyword>
<dbReference type="NCBIfam" id="TIGR00797">
    <property type="entry name" value="matE"/>
    <property type="match status" value="1"/>
</dbReference>
<dbReference type="Proteomes" id="UP001324115">
    <property type="component" value="Unassembled WGS sequence"/>
</dbReference>
<reference evidence="7 8" key="1">
    <citation type="journal article" date="2023" name="G3 (Bethesda)">
        <title>A haplotype-resolved chromosome-scale genome for Quercus rubra L. provides insights into the genetics of adaptive traits for red oak species.</title>
        <authorList>
            <person name="Kapoor B."/>
            <person name="Jenkins J."/>
            <person name="Schmutz J."/>
            <person name="Zhebentyayeva T."/>
            <person name="Kuelheim C."/>
            <person name="Coggeshall M."/>
            <person name="Heim C."/>
            <person name="Lasky J.R."/>
            <person name="Leites L."/>
            <person name="Islam-Faridi N."/>
            <person name="Romero-Severson J."/>
            <person name="DeLeo V.L."/>
            <person name="Lucas S.M."/>
            <person name="Lazic D."/>
            <person name="Gailing O."/>
            <person name="Carlson J."/>
            <person name="Staton M."/>
        </authorList>
    </citation>
    <scope>NUCLEOTIDE SEQUENCE [LARGE SCALE GENOMIC DNA]</scope>
    <source>
        <strain evidence="7">Pseudo-F2</strain>
    </source>
</reference>
<dbReference type="EMBL" id="JAXUIC010000007">
    <property type="protein sequence ID" value="KAK4581323.1"/>
    <property type="molecule type" value="Genomic_DNA"/>
</dbReference>
<dbReference type="AlphaFoldDB" id="A0AAN7EWD4"/>
<keyword evidence="3 6" id="KW-0812">Transmembrane</keyword>
<dbReference type="GO" id="GO:0042910">
    <property type="term" value="F:xenobiotic transmembrane transporter activity"/>
    <property type="evidence" value="ECO:0007669"/>
    <property type="project" value="InterPro"/>
</dbReference>
<feature type="transmembrane region" description="Helical" evidence="6">
    <location>
        <begin position="154"/>
        <end position="172"/>
    </location>
</feature>
<evidence type="ECO:0000256" key="5">
    <source>
        <dbReference type="ARBA" id="ARBA00023136"/>
    </source>
</evidence>
<feature type="transmembrane region" description="Helical" evidence="6">
    <location>
        <begin position="114"/>
        <end position="134"/>
    </location>
</feature>
<keyword evidence="5 6" id="KW-0472">Membrane</keyword>
<comment type="subcellular location">
    <subcellularLocation>
        <location evidence="1">Membrane</location>
        <topology evidence="1">Multi-pass membrane protein</topology>
    </subcellularLocation>
</comment>
<feature type="transmembrane region" description="Helical" evidence="6">
    <location>
        <begin position="432"/>
        <end position="453"/>
    </location>
</feature>
<feature type="transmembrane region" description="Helical" evidence="6">
    <location>
        <begin position="370"/>
        <end position="390"/>
    </location>
</feature>
<sequence>MEGNINLQLLGEVTVADQVSFKDKLWSETKKLWILATPAMCTRVSTYGLYVITQAFVGHIGSTELAAYSFVYTVFLRFANGIMLGMASALGTLCGQSYGAKQYHMLGVYLQRSWIVMFVASIFLLPLFIFTTPILKLLGQSDSIAYIGGEVGRWLISTLFAFIVSFTCQMYLQSQSKNMIITYLAAVTIVIHIFLSWLLTVKYKLGISGAMLSTVFAFWIPNIGQLIYVMCGGCRNTWKGFSLLAFKDLWPVVKLSLSSGVMLCLELWYYTALVLITGYLKNSEVAIDALTICLNINGWEMMISLGFMAAASVRVGNELGRGSSTAAKFSIVVSVFTSFIIGFVLFLFFLFLKGRLAYIFTENEEVVEAIADLSSLLAVSILLNSVQPVLSGVAVGAGWQSIVAYVNVACYYIIGIPIGLVLGFVFDMGVKGVWMGMLFGTFVQTIALVIITYKTNWDEQVIIARNRVKQWAVDDAQEPKLTTSDVS</sequence>
<dbReference type="InterPro" id="IPR002528">
    <property type="entry name" value="MATE_fam"/>
</dbReference>
<feature type="transmembrane region" description="Helical" evidence="6">
    <location>
        <begin position="329"/>
        <end position="350"/>
    </location>
</feature>
<organism evidence="7 8">
    <name type="scientific">Quercus rubra</name>
    <name type="common">Northern red oak</name>
    <name type="synonym">Quercus borealis</name>
    <dbReference type="NCBI Taxonomy" id="3512"/>
    <lineage>
        <taxon>Eukaryota</taxon>
        <taxon>Viridiplantae</taxon>
        <taxon>Streptophyta</taxon>
        <taxon>Embryophyta</taxon>
        <taxon>Tracheophyta</taxon>
        <taxon>Spermatophyta</taxon>
        <taxon>Magnoliopsida</taxon>
        <taxon>eudicotyledons</taxon>
        <taxon>Gunneridae</taxon>
        <taxon>Pentapetalae</taxon>
        <taxon>rosids</taxon>
        <taxon>fabids</taxon>
        <taxon>Fagales</taxon>
        <taxon>Fagaceae</taxon>
        <taxon>Quercus</taxon>
    </lineage>
</organism>
<feature type="transmembrane region" description="Helical" evidence="6">
    <location>
        <begin position="179"/>
        <end position="199"/>
    </location>
</feature>
<name>A0AAN7EWD4_QUERU</name>
<dbReference type="GO" id="GO:0016020">
    <property type="term" value="C:membrane"/>
    <property type="evidence" value="ECO:0007669"/>
    <property type="project" value="UniProtKB-SubCell"/>
</dbReference>
<feature type="transmembrane region" description="Helical" evidence="6">
    <location>
        <begin position="252"/>
        <end position="276"/>
    </location>
</feature>
<protein>
    <recommendedName>
        <fullName evidence="6">Protein DETOXIFICATION</fullName>
    </recommendedName>
    <alternativeName>
        <fullName evidence="6">Multidrug and toxic compound extrusion protein</fullName>
    </alternativeName>
</protein>
<accession>A0AAN7EWD4</accession>
<feature type="transmembrane region" description="Helical" evidence="6">
    <location>
        <begin position="70"/>
        <end position="93"/>
    </location>
</feature>
<proteinExistence type="inferred from homology"/>
<evidence type="ECO:0000256" key="1">
    <source>
        <dbReference type="ARBA" id="ARBA00004141"/>
    </source>
</evidence>
<comment type="caution">
    <text evidence="7">The sequence shown here is derived from an EMBL/GenBank/DDBJ whole genome shotgun (WGS) entry which is preliminary data.</text>
</comment>
<dbReference type="GO" id="GO:1990961">
    <property type="term" value="P:xenobiotic detoxification by transmembrane export across the plasma membrane"/>
    <property type="evidence" value="ECO:0007669"/>
    <property type="project" value="InterPro"/>
</dbReference>
<evidence type="ECO:0000256" key="4">
    <source>
        <dbReference type="ARBA" id="ARBA00022989"/>
    </source>
</evidence>